<evidence type="ECO:0000313" key="3">
    <source>
        <dbReference type="Proteomes" id="UP000683360"/>
    </source>
</evidence>
<protein>
    <submittedName>
        <fullName evidence="2">Uncharacterized protein</fullName>
    </submittedName>
</protein>
<sequence>MELPKHLDLLLLLTCGGGCHLDGTMLSGVVLMNELVKDSQILTRFNPPLQLKEHKTYEMALVNLETYYSIPNIHAGNNSFRYSPDDGANWFPIALSTGSYGINNISEEIQRQMQINKHKAKIILDANRATLRATLTLAIHYQVDFNVDNSLSTVLGFECQVYTYQIATNGYAEGEHIVNIISIDILVDCDIIHGSYVNGTQQSTIYSFFPGVDPGEKIIQTPKNLVYLPVTLKTISRMQTNLTDQDGRPIDIRGEHLTIRFHLREV</sequence>
<keyword evidence="1" id="KW-0732">Signal</keyword>
<dbReference type="EMBL" id="CAJPWZ010000302">
    <property type="protein sequence ID" value="CAG2189728.1"/>
    <property type="molecule type" value="Genomic_DNA"/>
</dbReference>
<feature type="signal peptide" evidence="1">
    <location>
        <begin position="1"/>
        <end position="21"/>
    </location>
</feature>
<gene>
    <name evidence="2" type="ORF">MEDL_5072</name>
</gene>
<proteinExistence type="predicted"/>
<dbReference type="AlphaFoldDB" id="A0A8S3Q631"/>
<reference evidence="2" key="1">
    <citation type="submission" date="2021-03" db="EMBL/GenBank/DDBJ databases">
        <authorList>
            <person name="Bekaert M."/>
        </authorList>
    </citation>
    <scope>NUCLEOTIDE SEQUENCE</scope>
</reference>
<evidence type="ECO:0000256" key="1">
    <source>
        <dbReference type="SAM" id="SignalP"/>
    </source>
</evidence>
<keyword evidence="3" id="KW-1185">Reference proteome</keyword>
<dbReference type="Proteomes" id="UP000683360">
    <property type="component" value="Unassembled WGS sequence"/>
</dbReference>
<organism evidence="2 3">
    <name type="scientific">Mytilus edulis</name>
    <name type="common">Blue mussel</name>
    <dbReference type="NCBI Taxonomy" id="6550"/>
    <lineage>
        <taxon>Eukaryota</taxon>
        <taxon>Metazoa</taxon>
        <taxon>Spiralia</taxon>
        <taxon>Lophotrochozoa</taxon>
        <taxon>Mollusca</taxon>
        <taxon>Bivalvia</taxon>
        <taxon>Autobranchia</taxon>
        <taxon>Pteriomorphia</taxon>
        <taxon>Mytilida</taxon>
        <taxon>Mytiloidea</taxon>
        <taxon>Mytilidae</taxon>
        <taxon>Mytilinae</taxon>
        <taxon>Mytilus</taxon>
    </lineage>
</organism>
<comment type="caution">
    <text evidence="2">The sequence shown here is derived from an EMBL/GenBank/DDBJ whole genome shotgun (WGS) entry which is preliminary data.</text>
</comment>
<name>A0A8S3Q631_MYTED</name>
<evidence type="ECO:0000313" key="2">
    <source>
        <dbReference type="EMBL" id="CAG2189728.1"/>
    </source>
</evidence>
<dbReference type="OrthoDB" id="6767358at2759"/>
<feature type="chain" id="PRO_5035834336" evidence="1">
    <location>
        <begin position="22"/>
        <end position="266"/>
    </location>
</feature>
<accession>A0A8S3Q631</accession>